<evidence type="ECO:0000313" key="1">
    <source>
        <dbReference type="EMBL" id="KAK0742414.1"/>
    </source>
</evidence>
<gene>
    <name evidence="1" type="ORF">B0T21DRAFT_409226</name>
</gene>
<organism evidence="1 2">
    <name type="scientific">Apiosordaria backusii</name>
    <dbReference type="NCBI Taxonomy" id="314023"/>
    <lineage>
        <taxon>Eukaryota</taxon>
        <taxon>Fungi</taxon>
        <taxon>Dikarya</taxon>
        <taxon>Ascomycota</taxon>
        <taxon>Pezizomycotina</taxon>
        <taxon>Sordariomycetes</taxon>
        <taxon>Sordariomycetidae</taxon>
        <taxon>Sordariales</taxon>
        <taxon>Lasiosphaeriaceae</taxon>
        <taxon>Apiosordaria</taxon>
    </lineage>
</organism>
<sequence length="244" mass="27039">MSSHGATPAAHLATLADDESSIALRWLDMIPPGPEDANYSSIHAAEKSYYLKVVEEPTNAMVRHIADPLNLISVMGPARSGKSTLMNLLAGWQQLDWPTALRPWRSTNLEFFEWTVEISEIMWGTPIITEIKPFKLNSTSYSAQNKEMVVDVGNIDTVTTTTTDSFTWAVTAGGEYSYSWGNKATVGEDTFKASFGVKFDTTHMNSVQTTYTTSTLAHMTLPAGRANVIHSWQKDLKEKVQETK</sequence>
<reference evidence="1" key="1">
    <citation type="submission" date="2023-06" db="EMBL/GenBank/DDBJ databases">
        <title>Genome-scale phylogeny and comparative genomics of the fungal order Sordariales.</title>
        <authorList>
            <consortium name="Lawrence Berkeley National Laboratory"/>
            <person name="Hensen N."/>
            <person name="Bonometti L."/>
            <person name="Westerberg I."/>
            <person name="Brannstrom I.O."/>
            <person name="Guillou S."/>
            <person name="Cros-Aarteil S."/>
            <person name="Calhoun S."/>
            <person name="Haridas S."/>
            <person name="Kuo A."/>
            <person name="Mondo S."/>
            <person name="Pangilinan J."/>
            <person name="Riley R."/>
            <person name="Labutti K."/>
            <person name="Andreopoulos B."/>
            <person name="Lipzen A."/>
            <person name="Chen C."/>
            <person name="Yanf M."/>
            <person name="Daum C."/>
            <person name="Ng V."/>
            <person name="Clum A."/>
            <person name="Steindorff A."/>
            <person name="Ohm R."/>
            <person name="Martin F."/>
            <person name="Silar P."/>
            <person name="Natvig D."/>
            <person name="Lalanne C."/>
            <person name="Gautier V."/>
            <person name="Ament-Velasquez S.L."/>
            <person name="Kruys A."/>
            <person name="Hutchinson M.I."/>
            <person name="Powell A.J."/>
            <person name="Barry K."/>
            <person name="Miller A.N."/>
            <person name="Grigoriev I.V."/>
            <person name="Debuchy R."/>
            <person name="Gladieux P."/>
            <person name="Thoren M.H."/>
            <person name="Johannesson H."/>
        </authorList>
    </citation>
    <scope>NUCLEOTIDE SEQUENCE</scope>
    <source>
        <strain evidence="1">CBS 540.89</strain>
    </source>
</reference>
<keyword evidence="2" id="KW-1185">Reference proteome</keyword>
<name>A0AA40EN67_9PEZI</name>
<comment type="caution">
    <text evidence="1">The sequence shown here is derived from an EMBL/GenBank/DDBJ whole genome shotgun (WGS) entry which is preliminary data.</text>
</comment>
<dbReference type="EMBL" id="JAUKTV010000003">
    <property type="protein sequence ID" value="KAK0742414.1"/>
    <property type="molecule type" value="Genomic_DNA"/>
</dbReference>
<accession>A0AA40EN67</accession>
<dbReference type="AlphaFoldDB" id="A0AA40EN67"/>
<dbReference type="Gene3D" id="3.40.50.300">
    <property type="entry name" value="P-loop containing nucleotide triphosphate hydrolases"/>
    <property type="match status" value="1"/>
</dbReference>
<proteinExistence type="predicted"/>
<dbReference type="Proteomes" id="UP001172159">
    <property type="component" value="Unassembled WGS sequence"/>
</dbReference>
<protein>
    <submittedName>
        <fullName evidence="1">Uncharacterized protein</fullName>
    </submittedName>
</protein>
<dbReference type="InterPro" id="IPR027417">
    <property type="entry name" value="P-loop_NTPase"/>
</dbReference>
<evidence type="ECO:0000313" key="2">
    <source>
        <dbReference type="Proteomes" id="UP001172159"/>
    </source>
</evidence>
<dbReference type="SUPFAM" id="SSF52540">
    <property type="entry name" value="P-loop containing nucleoside triphosphate hydrolases"/>
    <property type="match status" value="2"/>
</dbReference>